<dbReference type="OrthoDB" id="9809227at2"/>
<evidence type="ECO:0000259" key="4">
    <source>
        <dbReference type="Pfam" id="PF00534"/>
    </source>
</evidence>
<dbReference type="EMBL" id="CP034539">
    <property type="protein sequence ID" value="AZQ39041.1"/>
    <property type="molecule type" value="Genomic_DNA"/>
</dbReference>
<dbReference type="SUPFAM" id="SSF53756">
    <property type="entry name" value="UDP-Glycosyltransferase/glycogen phosphorylase"/>
    <property type="match status" value="1"/>
</dbReference>
<organism evidence="6 7">
    <name type="scientific">Streptomyces cyaneochromogenes</name>
    <dbReference type="NCBI Taxonomy" id="2496836"/>
    <lineage>
        <taxon>Bacteria</taxon>
        <taxon>Bacillati</taxon>
        <taxon>Actinomycetota</taxon>
        <taxon>Actinomycetes</taxon>
        <taxon>Kitasatosporales</taxon>
        <taxon>Streptomycetaceae</taxon>
        <taxon>Streptomyces</taxon>
    </lineage>
</organism>
<evidence type="ECO:0000256" key="3">
    <source>
        <dbReference type="SAM" id="MobiDB-lite"/>
    </source>
</evidence>
<dbReference type="CDD" id="cd03801">
    <property type="entry name" value="GT4_PimA-like"/>
    <property type="match status" value="1"/>
</dbReference>
<keyword evidence="1" id="KW-0328">Glycosyltransferase</keyword>
<accession>A0A3Q9ETW3</accession>
<name>A0A3Q9ETW3_9ACTN</name>
<dbReference type="AlphaFoldDB" id="A0A3Q9ETW3"/>
<evidence type="ECO:0000256" key="1">
    <source>
        <dbReference type="ARBA" id="ARBA00022676"/>
    </source>
</evidence>
<feature type="domain" description="Glycosyltransferase subfamily 4-like N-terminal" evidence="5">
    <location>
        <begin position="96"/>
        <end position="280"/>
    </location>
</feature>
<dbReference type="InterPro" id="IPR001296">
    <property type="entry name" value="Glyco_trans_1"/>
</dbReference>
<keyword evidence="2 6" id="KW-0808">Transferase</keyword>
<dbReference type="GO" id="GO:1901137">
    <property type="term" value="P:carbohydrate derivative biosynthetic process"/>
    <property type="evidence" value="ECO:0007669"/>
    <property type="project" value="UniProtKB-ARBA"/>
</dbReference>
<dbReference type="Gene3D" id="3.40.50.2000">
    <property type="entry name" value="Glycogen Phosphorylase B"/>
    <property type="match status" value="2"/>
</dbReference>
<dbReference type="GO" id="GO:0016757">
    <property type="term" value="F:glycosyltransferase activity"/>
    <property type="evidence" value="ECO:0007669"/>
    <property type="project" value="UniProtKB-KW"/>
</dbReference>
<dbReference type="PANTHER" id="PTHR45947:SF3">
    <property type="entry name" value="SULFOQUINOVOSYL TRANSFERASE SQD2"/>
    <property type="match status" value="1"/>
</dbReference>
<evidence type="ECO:0000313" key="6">
    <source>
        <dbReference type="EMBL" id="AZQ39041.1"/>
    </source>
</evidence>
<feature type="region of interest" description="Disordered" evidence="3">
    <location>
        <begin position="1"/>
        <end position="51"/>
    </location>
</feature>
<evidence type="ECO:0000313" key="7">
    <source>
        <dbReference type="Proteomes" id="UP000280298"/>
    </source>
</evidence>
<keyword evidence="7" id="KW-1185">Reference proteome</keyword>
<protein>
    <submittedName>
        <fullName evidence="6">Glycosyltransferase family 1 protein</fullName>
    </submittedName>
</protein>
<dbReference type="InterPro" id="IPR050194">
    <property type="entry name" value="Glycosyltransferase_grp1"/>
</dbReference>
<feature type="compositionally biased region" description="Basic and acidic residues" evidence="3">
    <location>
        <begin position="12"/>
        <end position="38"/>
    </location>
</feature>
<proteinExistence type="predicted"/>
<dbReference type="Pfam" id="PF13439">
    <property type="entry name" value="Glyco_transf_4"/>
    <property type="match status" value="1"/>
</dbReference>
<reference evidence="6 7" key="1">
    <citation type="journal article" date="2019" name="Int. J. Syst. Evol. Microbiol.">
        <title>Streptomyces cyaneochromogenes sp. nov., a blue pigment-producing actinomycete from manganese-contaminated soil.</title>
        <authorList>
            <person name="Tang X."/>
            <person name="Zhao J."/>
            <person name="Li K."/>
            <person name="Chen Z."/>
            <person name="Sun Y."/>
            <person name="Gao J."/>
        </authorList>
    </citation>
    <scope>NUCLEOTIDE SEQUENCE [LARGE SCALE GENOMIC DNA]</scope>
    <source>
        <strain evidence="6 7">MK-45</strain>
    </source>
</reference>
<evidence type="ECO:0000259" key="5">
    <source>
        <dbReference type="Pfam" id="PF13439"/>
    </source>
</evidence>
<gene>
    <name evidence="6" type="ORF">EJ357_41060</name>
</gene>
<dbReference type="KEGG" id="scya:EJ357_41060"/>
<dbReference type="Pfam" id="PF00534">
    <property type="entry name" value="Glycos_transf_1"/>
    <property type="match status" value="1"/>
</dbReference>
<dbReference type="InterPro" id="IPR028098">
    <property type="entry name" value="Glyco_trans_4-like_N"/>
</dbReference>
<evidence type="ECO:0000256" key="2">
    <source>
        <dbReference type="ARBA" id="ARBA00022679"/>
    </source>
</evidence>
<feature type="domain" description="Glycosyl transferase family 1" evidence="4">
    <location>
        <begin position="288"/>
        <end position="439"/>
    </location>
</feature>
<dbReference type="PANTHER" id="PTHR45947">
    <property type="entry name" value="SULFOQUINOVOSYL TRANSFERASE SQD2"/>
    <property type="match status" value="1"/>
</dbReference>
<dbReference type="Proteomes" id="UP000280298">
    <property type="component" value="Chromosome"/>
</dbReference>
<sequence>MDELSPQGDLPAHGDDRLGGRRRGRDAQHRAAESRQRSDLGGGRLGARQSRVRVLRRDGAHVVEAPAYHRATASPARELGGTAVRILQIISVGSEVGGAEKSVRLIKDGLERRGHQVHVIATDRMSAGRQTFADELVPAISGNAAQRIARHFWYQRAYRQVGQALQTFQPDCVHLHTIGEFGPAVLAATAGYPQVLTVHGPEEWTRSLLRWKLDSAAAAHRLSATDVARYAYYRFMQRPAYLPWLRRVTRILTPSRYFADAIRRDVGSVPLFVVPNGIEHKSAQPLSEADHVVFAGRLERVKGVGVLLDALRELLPVRPGVRLTVVGDGPDRTRLEASAADLVAAQRVIFRGWLAESDVIECLGTASVVALPSIWPENFPTVALEALQVGRPLVASRVGGLPELVGGDNGALVSAGSAGELAAALDSLLGRRVVLERMGAASVSRAERYRLEEFLDALEHHYKQAAAT</sequence>